<dbReference type="STRING" id="398767.Glov_1057"/>
<feature type="domain" description="4Fe-4S ferredoxin-type" evidence="8">
    <location>
        <begin position="181"/>
        <end position="210"/>
    </location>
</feature>
<accession>B3E656</accession>
<gene>
    <name evidence="9" type="ordered locus">Glov_1057</name>
</gene>
<keyword evidence="4" id="KW-0677">Repeat</keyword>
<dbReference type="GO" id="GO:0051539">
    <property type="term" value="F:4 iron, 4 sulfur cluster binding"/>
    <property type="evidence" value="ECO:0007669"/>
    <property type="project" value="UniProtKB-KW"/>
</dbReference>
<reference evidence="9 10" key="1">
    <citation type="submission" date="2008-05" db="EMBL/GenBank/DDBJ databases">
        <title>Complete sequence of chromosome of Geobacter lovleyi SZ.</title>
        <authorList>
            <consortium name="US DOE Joint Genome Institute"/>
            <person name="Lucas S."/>
            <person name="Copeland A."/>
            <person name="Lapidus A."/>
            <person name="Glavina del Rio T."/>
            <person name="Dalin E."/>
            <person name="Tice H."/>
            <person name="Bruce D."/>
            <person name="Goodwin L."/>
            <person name="Pitluck S."/>
            <person name="Chertkov O."/>
            <person name="Meincke L."/>
            <person name="Brettin T."/>
            <person name="Detter J.C."/>
            <person name="Han C."/>
            <person name="Tapia R."/>
            <person name="Kuske C.R."/>
            <person name="Schmutz J."/>
            <person name="Larimer F."/>
            <person name="Land M."/>
            <person name="Hauser L."/>
            <person name="Kyrpides N."/>
            <person name="Mikhailova N."/>
            <person name="Sung Y."/>
            <person name="Fletcher K.E."/>
            <person name="Ritalahti K.M."/>
            <person name="Loeffler F.E."/>
            <person name="Richardson P."/>
        </authorList>
    </citation>
    <scope>NUCLEOTIDE SEQUENCE [LARGE SCALE GENOMIC DNA]</scope>
    <source>
        <strain evidence="10">ATCC BAA-1151 / DSM 17278 / SZ</strain>
    </source>
</reference>
<dbReference type="InterPro" id="IPR006311">
    <property type="entry name" value="TAT_signal"/>
</dbReference>
<dbReference type="Pfam" id="PF12838">
    <property type="entry name" value="Fer4_7"/>
    <property type="match status" value="2"/>
</dbReference>
<feature type="domain" description="4Fe-4S ferredoxin-type" evidence="8">
    <location>
        <begin position="56"/>
        <end position="85"/>
    </location>
</feature>
<dbReference type="EMBL" id="CP001089">
    <property type="protein sequence ID" value="ACD94780.1"/>
    <property type="molecule type" value="Genomic_DNA"/>
</dbReference>
<dbReference type="PROSITE" id="PS51379">
    <property type="entry name" value="4FE4S_FER_2"/>
    <property type="match status" value="3"/>
</dbReference>
<dbReference type="CDD" id="cd16373">
    <property type="entry name" value="DMSOR_beta_like"/>
    <property type="match status" value="1"/>
</dbReference>
<organism evidence="9 10">
    <name type="scientific">Trichlorobacter lovleyi (strain ATCC BAA-1151 / DSM 17278 / SZ)</name>
    <name type="common">Geobacter lovleyi</name>
    <dbReference type="NCBI Taxonomy" id="398767"/>
    <lineage>
        <taxon>Bacteria</taxon>
        <taxon>Pseudomonadati</taxon>
        <taxon>Thermodesulfobacteriota</taxon>
        <taxon>Desulfuromonadia</taxon>
        <taxon>Geobacterales</taxon>
        <taxon>Geobacteraceae</taxon>
        <taxon>Trichlorobacter</taxon>
    </lineage>
</organism>
<evidence type="ECO:0000256" key="6">
    <source>
        <dbReference type="ARBA" id="ARBA00023004"/>
    </source>
</evidence>
<dbReference type="InterPro" id="IPR017896">
    <property type="entry name" value="4Fe4S_Fe-S-bd"/>
</dbReference>
<evidence type="ECO:0000313" key="10">
    <source>
        <dbReference type="Proteomes" id="UP000002420"/>
    </source>
</evidence>
<keyword evidence="5" id="KW-0249">Electron transport</keyword>
<evidence type="ECO:0000256" key="1">
    <source>
        <dbReference type="ARBA" id="ARBA00022448"/>
    </source>
</evidence>
<feature type="domain" description="4Fe-4S ferredoxin-type" evidence="8">
    <location>
        <begin position="92"/>
        <end position="125"/>
    </location>
</feature>
<dbReference type="Gene3D" id="3.30.70.20">
    <property type="match status" value="2"/>
</dbReference>
<sequence>MCMDSDAKNTGISRRLFLKGSVLTPLALALGSAAISAVYLRPAQARGFYLRPPGAIEEARFLAACVKCGKCAQACPYKSIVMAGGEAGAGIGTPHIIPRENPCYLCPDLPCVKACPSGALDKQLTEVEKVRMGTAVIVDREGCLSIRGLRCEVCYRQCPLIDKAITIENRHNIRTGEHTIMEPVIHKDKCVGCGICEKVCVREKPVIAVQQRVTEQKDFYEF</sequence>
<evidence type="ECO:0000256" key="4">
    <source>
        <dbReference type="ARBA" id="ARBA00022737"/>
    </source>
</evidence>
<keyword evidence="1" id="KW-0813">Transport</keyword>
<evidence type="ECO:0000259" key="8">
    <source>
        <dbReference type="PROSITE" id="PS51379"/>
    </source>
</evidence>
<proteinExistence type="predicted"/>
<dbReference type="KEGG" id="glo:Glov_1057"/>
<dbReference type="InterPro" id="IPR004494">
    <property type="entry name" value="MauM_NapG"/>
</dbReference>
<dbReference type="InterPro" id="IPR017900">
    <property type="entry name" value="4Fe4S_Fe_S_CS"/>
</dbReference>
<dbReference type="PROSITE" id="PS51318">
    <property type="entry name" value="TAT"/>
    <property type="match status" value="1"/>
</dbReference>
<evidence type="ECO:0000256" key="7">
    <source>
        <dbReference type="ARBA" id="ARBA00023014"/>
    </source>
</evidence>
<evidence type="ECO:0000313" key="9">
    <source>
        <dbReference type="EMBL" id="ACD94780.1"/>
    </source>
</evidence>
<keyword evidence="7" id="KW-0411">Iron-sulfur</keyword>
<dbReference type="eggNOG" id="COG0437">
    <property type="taxonomic scope" value="Bacteria"/>
</dbReference>
<dbReference type="Proteomes" id="UP000002420">
    <property type="component" value="Chromosome"/>
</dbReference>
<dbReference type="AlphaFoldDB" id="B3E656"/>
<dbReference type="PROSITE" id="PS00198">
    <property type="entry name" value="4FE4S_FER_1"/>
    <property type="match status" value="1"/>
</dbReference>
<keyword evidence="6" id="KW-0408">Iron</keyword>
<keyword evidence="3" id="KW-0479">Metal-binding</keyword>
<dbReference type="NCBIfam" id="TIGR00397">
    <property type="entry name" value="mauM_napG"/>
    <property type="match status" value="1"/>
</dbReference>
<evidence type="ECO:0000256" key="2">
    <source>
        <dbReference type="ARBA" id="ARBA00022485"/>
    </source>
</evidence>
<evidence type="ECO:0000256" key="5">
    <source>
        <dbReference type="ARBA" id="ARBA00022982"/>
    </source>
</evidence>
<evidence type="ECO:0000256" key="3">
    <source>
        <dbReference type="ARBA" id="ARBA00022723"/>
    </source>
</evidence>
<keyword evidence="2" id="KW-0004">4Fe-4S</keyword>
<dbReference type="SUPFAM" id="SSF54862">
    <property type="entry name" value="4Fe-4S ferredoxins"/>
    <property type="match status" value="1"/>
</dbReference>
<protein>
    <submittedName>
        <fullName evidence="9">MauM/NapG family ferredoxin-type protein</fullName>
    </submittedName>
</protein>
<keyword evidence="10" id="KW-1185">Reference proteome</keyword>
<dbReference type="GO" id="GO:0046872">
    <property type="term" value="F:metal ion binding"/>
    <property type="evidence" value="ECO:0007669"/>
    <property type="project" value="UniProtKB-KW"/>
</dbReference>
<name>B3E656_TRIL1</name>
<dbReference type="HOGENOM" id="CLU_077329_0_0_7"/>